<reference evidence="1" key="2">
    <citation type="journal article" date="2015" name="Fish Shellfish Immunol.">
        <title>Early steps in the European eel (Anguilla anguilla)-Vibrio vulnificus interaction in the gills: Role of the RtxA13 toxin.</title>
        <authorList>
            <person name="Callol A."/>
            <person name="Pajuelo D."/>
            <person name="Ebbesson L."/>
            <person name="Teles M."/>
            <person name="MacKenzie S."/>
            <person name="Amaro C."/>
        </authorList>
    </citation>
    <scope>NUCLEOTIDE SEQUENCE</scope>
</reference>
<dbReference type="AlphaFoldDB" id="A0A0E9REX6"/>
<accession>A0A0E9REX6</accession>
<reference evidence="1" key="1">
    <citation type="submission" date="2014-11" db="EMBL/GenBank/DDBJ databases">
        <authorList>
            <person name="Amaro Gonzalez C."/>
        </authorList>
    </citation>
    <scope>NUCLEOTIDE SEQUENCE</scope>
</reference>
<protein>
    <submittedName>
        <fullName evidence="1">Uncharacterized protein</fullName>
    </submittedName>
</protein>
<name>A0A0E9REX6_ANGAN</name>
<proteinExistence type="predicted"/>
<evidence type="ECO:0000313" key="1">
    <source>
        <dbReference type="EMBL" id="JAH27030.1"/>
    </source>
</evidence>
<sequence>MSHQSENITTIPQCPPPSSPAVLLQLTLHYSKE</sequence>
<dbReference type="EMBL" id="GBXM01081547">
    <property type="protein sequence ID" value="JAH27030.1"/>
    <property type="molecule type" value="Transcribed_RNA"/>
</dbReference>
<organism evidence="1">
    <name type="scientific">Anguilla anguilla</name>
    <name type="common">European freshwater eel</name>
    <name type="synonym">Muraena anguilla</name>
    <dbReference type="NCBI Taxonomy" id="7936"/>
    <lineage>
        <taxon>Eukaryota</taxon>
        <taxon>Metazoa</taxon>
        <taxon>Chordata</taxon>
        <taxon>Craniata</taxon>
        <taxon>Vertebrata</taxon>
        <taxon>Euteleostomi</taxon>
        <taxon>Actinopterygii</taxon>
        <taxon>Neopterygii</taxon>
        <taxon>Teleostei</taxon>
        <taxon>Anguilliformes</taxon>
        <taxon>Anguillidae</taxon>
        <taxon>Anguilla</taxon>
    </lineage>
</organism>